<dbReference type="Proteomes" id="UP001500897">
    <property type="component" value="Unassembled WGS sequence"/>
</dbReference>
<dbReference type="EMBL" id="BAAANS010000027">
    <property type="protein sequence ID" value="GAA2104763.1"/>
    <property type="molecule type" value="Genomic_DNA"/>
</dbReference>
<dbReference type="PANTHER" id="PTHR35446">
    <property type="entry name" value="SI:CH211-175M2.5"/>
    <property type="match status" value="1"/>
</dbReference>
<feature type="domain" description="Carboxymuconolactone decarboxylase-like" evidence="1">
    <location>
        <begin position="41"/>
        <end position="113"/>
    </location>
</feature>
<evidence type="ECO:0000313" key="3">
    <source>
        <dbReference type="Proteomes" id="UP001500897"/>
    </source>
</evidence>
<keyword evidence="3" id="KW-1185">Reference proteome</keyword>
<organism evidence="2 3">
    <name type="scientific">Kitasatospora saccharophila</name>
    <dbReference type="NCBI Taxonomy" id="407973"/>
    <lineage>
        <taxon>Bacteria</taxon>
        <taxon>Bacillati</taxon>
        <taxon>Actinomycetota</taxon>
        <taxon>Actinomycetes</taxon>
        <taxon>Kitasatosporales</taxon>
        <taxon>Streptomycetaceae</taxon>
        <taxon>Kitasatospora</taxon>
    </lineage>
</organism>
<sequence>MSRLTQLTAETASEEQRELLEGTLKQLGKIPNLYAAMANGPAALRGYLALRGALVGGSFGNREREQLALFIAQRNNCTYCVSAHTMRGGKVGLTQDELLATRRGTDADPRMDQVLRLTASMMDTGGRVTDEEIEAAHRAGVTDAEISEIVAHIALNVLSNYFNHVAQPDLDFPPVDAEHIG</sequence>
<dbReference type="Pfam" id="PF02627">
    <property type="entry name" value="CMD"/>
    <property type="match status" value="1"/>
</dbReference>
<evidence type="ECO:0000313" key="2">
    <source>
        <dbReference type="EMBL" id="GAA2104763.1"/>
    </source>
</evidence>
<evidence type="ECO:0000259" key="1">
    <source>
        <dbReference type="Pfam" id="PF02627"/>
    </source>
</evidence>
<name>A0ABP5IQA1_9ACTN</name>
<dbReference type="NCBIfam" id="TIGR00778">
    <property type="entry name" value="ahpD_dom"/>
    <property type="match status" value="1"/>
</dbReference>
<comment type="caution">
    <text evidence="2">The sequence shown here is derived from an EMBL/GenBank/DDBJ whole genome shotgun (WGS) entry which is preliminary data.</text>
</comment>
<accession>A0ABP5IQA1</accession>
<gene>
    <name evidence="2" type="ORF">GCM10009759_41260</name>
</gene>
<dbReference type="InterPro" id="IPR029032">
    <property type="entry name" value="AhpD-like"/>
</dbReference>
<dbReference type="Gene3D" id="1.20.1290.10">
    <property type="entry name" value="AhpD-like"/>
    <property type="match status" value="1"/>
</dbReference>
<proteinExistence type="predicted"/>
<dbReference type="InterPro" id="IPR003779">
    <property type="entry name" value="CMD-like"/>
</dbReference>
<dbReference type="RefSeq" id="WP_344553851.1">
    <property type="nucleotide sequence ID" value="NZ_BAAANS010000027.1"/>
</dbReference>
<dbReference type="SUPFAM" id="SSF69118">
    <property type="entry name" value="AhpD-like"/>
    <property type="match status" value="1"/>
</dbReference>
<dbReference type="PANTHER" id="PTHR35446:SF3">
    <property type="entry name" value="CMD DOMAIN-CONTAINING PROTEIN"/>
    <property type="match status" value="1"/>
</dbReference>
<dbReference type="InterPro" id="IPR004675">
    <property type="entry name" value="AhpD_core"/>
</dbReference>
<protein>
    <submittedName>
        <fullName evidence="2">Carboxymuconolactone decarboxylase family protein</fullName>
    </submittedName>
</protein>
<reference evidence="3" key="1">
    <citation type="journal article" date="2019" name="Int. J. Syst. Evol. Microbiol.">
        <title>The Global Catalogue of Microorganisms (GCM) 10K type strain sequencing project: providing services to taxonomists for standard genome sequencing and annotation.</title>
        <authorList>
            <consortium name="The Broad Institute Genomics Platform"/>
            <consortium name="The Broad Institute Genome Sequencing Center for Infectious Disease"/>
            <person name="Wu L."/>
            <person name="Ma J."/>
        </authorList>
    </citation>
    <scope>NUCLEOTIDE SEQUENCE [LARGE SCALE GENOMIC DNA]</scope>
    <source>
        <strain evidence="3">JCM 14559</strain>
    </source>
</reference>